<dbReference type="AlphaFoldDB" id="A0A4P7N625"/>
<reference evidence="1 2" key="1">
    <citation type="journal article" date="2019" name="Mol. Biol. Evol.">
        <title>Blast fungal genomes show frequent chromosomal changes, gene gains and losses, and effector gene turnover.</title>
        <authorList>
            <person name="Gomez Luciano L.B."/>
            <person name="Jason Tsai I."/>
            <person name="Chuma I."/>
            <person name="Tosa Y."/>
            <person name="Chen Y.H."/>
            <person name="Li J.Y."/>
            <person name="Li M.Y."/>
            <person name="Jade Lu M.Y."/>
            <person name="Nakayashiki H."/>
            <person name="Li W.H."/>
        </authorList>
    </citation>
    <scope>NUCLEOTIDE SEQUENCE [LARGE SCALE GENOMIC DNA]</scope>
    <source>
        <strain evidence="1">MZ5-1-6</strain>
    </source>
</reference>
<proteinExistence type="predicted"/>
<sequence>MSFSSDSGLVELFKVPLDALEAHDAGHLLLEPLEERVGVVAVDVDLLHDGEGDAVVDLAKVLNVVVGAGLLAAELVAGEAEDGKVLGVLLGDLLVQGLEAGVLRREAALGGRVDHQDDLALVVGQRGLLALLCSRGC</sequence>
<dbReference type="Proteomes" id="UP000294847">
    <property type="component" value="Chromosome 3"/>
</dbReference>
<organism evidence="1 2">
    <name type="scientific">Pyricularia oryzae</name>
    <name type="common">Rice blast fungus</name>
    <name type="synonym">Magnaporthe oryzae</name>
    <dbReference type="NCBI Taxonomy" id="318829"/>
    <lineage>
        <taxon>Eukaryota</taxon>
        <taxon>Fungi</taxon>
        <taxon>Dikarya</taxon>
        <taxon>Ascomycota</taxon>
        <taxon>Pezizomycotina</taxon>
        <taxon>Sordariomycetes</taxon>
        <taxon>Sordariomycetidae</taxon>
        <taxon>Magnaporthales</taxon>
        <taxon>Pyriculariaceae</taxon>
        <taxon>Pyricularia</taxon>
    </lineage>
</organism>
<accession>A0A4P7N625</accession>
<gene>
    <name evidence="1" type="ORF">PoMZ_02966</name>
</gene>
<dbReference type="EMBL" id="CP034206">
    <property type="protein sequence ID" value="QBZ58027.1"/>
    <property type="molecule type" value="Genomic_DNA"/>
</dbReference>
<name>A0A4P7N625_PYROR</name>
<dbReference type="AntiFam" id="ANF00238">
    <property type="entry name" value="Shadow ORF (opposite gpx1)"/>
</dbReference>
<evidence type="ECO:0000313" key="1">
    <source>
        <dbReference type="EMBL" id="QBZ58027.1"/>
    </source>
</evidence>
<evidence type="ECO:0000313" key="2">
    <source>
        <dbReference type="Proteomes" id="UP000294847"/>
    </source>
</evidence>
<protein>
    <submittedName>
        <fullName evidence="1">Uncharacterized protein</fullName>
    </submittedName>
</protein>